<comment type="similarity">
    <text evidence="1">Belongs to the metallo-dependent hydrolases superfamily. NagA family.</text>
</comment>
<dbReference type="RefSeq" id="WP_164001403.1">
    <property type="nucleotide sequence ID" value="NZ_WXXP01000652.1"/>
</dbReference>
<dbReference type="Pfam" id="PF01979">
    <property type="entry name" value="Amidohydro_1"/>
    <property type="match status" value="1"/>
</dbReference>
<dbReference type="InterPro" id="IPR006680">
    <property type="entry name" value="Amidohydro-rel"/>
</dbReference>
<feature type="domain" description="Amidohydrolase-related" evidence="3">
    <location>
        <begin position="3"/>
        <end position="77"/>
    </location>
</feature>
<sequence>VLSDGTLAGSDVDMISTIRYGVTYLDLTLAEALRMATLYPARFLRLADRGHLSPGTRADLVHLTDALAVTATWLSGEAA</sequence>
<name>A0A6P0DV46_RHILE</name>
<comment type="caution">
    <text evidence="4">The sequence shown here is derived from an EMBL/GenBank/DDBJ whole genome shotgun (WGS) entry which is preliminary data.</text>
</comment>
<dbReference type="SUPFAM" id="SSF51556">
    <property type="entry name" value="Metallo-dependent hydrolases"/>
    <property type="match status" value="1"/>
</dbReference>
<dbReference type="InterPro" id="IPR032466">
    <property type="entry name" value="Metal_Hydrolase"/>
</dbReference>
<organism evidence="4 5">
    <name type="scientific">Rhizobium leguminosarum</name>
    <dbReference type="NCBI Taxonomy" id="384"/>
    <lineage>
        <taxon>Bacteria</taxon>
        <taxon>Pseudomonadati</taxon>
        <taxon>Pseudomonadota</taxon>
        <taxon>Alphaproteobacteria</taxon>
        <taxon>Hyphomicrobiales</taxon>
        <taxon>Rhizobiaceae</taxon>
        <taxon>Rhizobium/Agrobacterium group</taxon>
        <taxon>Rhizobium</taxon>
    </lineage>
</organism>
<evidence type="ECO:0000313" key="4">
    <source>
        <dbReference type="EMBL" id="NEK55561.1"/>
    </source>
</evidence>
<feature type="non-terminal residue" evidence="4">
    <location>
        <position position="1"/>
    </location>
</feature>
<dbReference type="PANTHER" id="PTHR11113">
    <property type="entry name" value="N-ACETYLGLUCOSAMINE-6-PHOSPHATE DEACETYLASE"/>
    <property type="match status" value="1"/>
</dbReference>
<dbReference type="Gene3D" id="3.20.20.140">
    <property type="entry name" value="Metal-dependent hydrolases"/>
    <property type="match status" value="1"/>
</dbReference>
<dbReference type="AlphaFoldDB" id="A0A6P0DV46"/>
<evidence type="ECO:0000256" key="1">
    <source>
        <dbReference type="ARBA" id="ARBA00010716"/>
    </source>
</evidence>
<reference evidence="4 5" key="1">
    <citation type="submission" date="2020-01" db="EMBL/GenBank/DDBJ databases">
        <title>Rhizobium genotypes associated with high levels of biological nitrogen fixation by grain legumes in a temperate-maritime cropping system.</title>
        <authorList>
            <person name="Maluk M."/>
            <person name="Francesc Ferrando Molina F."/>
            <person name="Lopez Del Egido L."/>
            <person name="Lafos M."/>
            <person name="Langarica-Fuentes A."/>
            <person name="Gebre Yohannes G."/>
            <person name="Young M.W."/>
            <person name="Martin P."/>
            <person name="Gantlett R."/>
            <person name="Kenicer G."/>
            <person name="Hawes C."/>
            <person name="Begg G.S."/>
            <person name="Quilliam R.S."/>
            <person name="Squire G.R."/>
            <person name="Poole P.S."/>
            <person name="Young P.W."/>
            <person name="Iannetta P.M."/>
            <person name="James E.K."/>
        </authorList>
    </citation>
    <scope>NUCLEOTIDE SEQUENCE [LARGE SCALE GENOMIC DNA]</scope>
    <source>
        <strain evidence="4 5">JHI944</strain>
    </source>
</reference>
<protein>
    <submittedName>
        <fullName evidence="4">Amidohydrolase family protein</fullName>
    </submittedName>
</protein>
<dbReference type="InterPro" id="IPR011059">
    <property type="entry name" value="Metal-dep_hydrolase_composite"/>
</dbReference>
<dbReference type="GO" id="GO:0008448">
    <property type="term" value="F:N-acetylglucosamine-6-phosphate deacetylase activity"/>
    <property type="evidence" value="ECO:0007669"/>
    <property type="project" value="TreeGrafter"/>
</dbReference>
<gene>
    <name evidence="4" type="ORF">GUK36_40740</name>
</gene>
<evidence type="ECO:0000256" key="2">
    <source>
        <dbReference type="ARBA" id="ARBA00022801"/>
    </source>
</evidence>
<dbReference type="EMBL" id="WXXP01000652">
    <property type="protein sequence ID" value="NEK55561.1"/>
    <property type="molecule type" value="Genomic_DNA"/>
</dbReference>
<dbReference type="Gene3D" id="2.30.40.10">
    <property type="entry name" value="Urease, subunit C, domain 1"/>
    <property type="match status" value="1"/>
</dbReference>
<keyword evidence="2 4" id="KW-0378">Hydrolase</keyword>
<evidence type="ECO:0000259" key="3">
    <source>
        <dbReference type="Pfam" id="PF01979"/>
    </source>
</evidence>
<dbReference type="Proteomes" id="UP000471409">
    <property type="component" value="Unassembled WGS sequence"/>
</dbReference>
<accession>A0A6P0DV46</accession>
<dbReference type="GO" id="GO:0006046">
    <property type="term" value="P:N-acetylglucosamine catabolic process"/>
    <property type="evidence" value="ECO:0007669"/>
    <property type="project" value="TreeGrafter"/>
</dbReference>
<proteinExistence type="inferred from homology"/>
<evidence type="ECO:0000313" key="5">
    <source>
        <dbReference type="Proteomes" id="UP000471409"/>
    </source>
</evidence>
<dbReference type="PANTHER" id="PTHR11113:SF14">
    <property type="entry name" value="N-ACETYLGLUCOSAMINE-6-PHOSPHATE DEACETYLASE"/>
    <property type="match status" value="1"/>
</dbReference>